<evidence type="ECO:0000256" key="11">
    <source>
        <dbReference type="SAM" id="Coils"/>
    </source>
</evidence>
<gene>
    <name evidence="13" type="ORF">QBC33DRAFT_259324</name>
</gene>
<proteinExistence type="inferred from homology"/>
<evidence type="ECO:0000256" key="2">
    <source>
        <dbReference type="ARBA" id="ARBA00011056"/>
    </source>
</evidence>
<dbReference type="Proteomes" id="UP001244011">
    <property type="component" value="Unassembled WGS sequence"/>
</dbReference>
<evidence type="ECO:0000256" key="6">
    <source>
        <dbReference type="ARBA" id="ARBA00023010"/>
    </source>
</evidence>
<dbReference type="Gene3D" id="1.25.40.510">
    <property type="entry name" value="GLE1-like"/>
    <property type="match status" value="1"/>
</dbReference>
<name>A0AAJ0C792_9PEZI</name>
<dbReference type="GO" id="GO:0031369">
    <property type="term" value="F:translation initiation factor binding"/>
    <property type="evidence" value="ECO:0007669"/>
    <property type="project" value="TreeGrafter"/>
</dbReference>
<dbReference type="GeneID" id="85306280"/>
<dbReference type="Pfam" id="PF07817">
    <property type="entry name" value="GLE1"/>
    <property type="match status" value="1"/>
</dbReference>
<dbReference type="GO" id="GO:0000822">
    <property type="term" value="F:inositol hexakisphosphate binding"/>
    <property type="evidence" value="ECO:0007669"/>
    <property type="project" value="TreeGrafter"/>
</dbReference>
<keyword evidence="3" id="KW-0813">Transport</keyword>
<evidence type="ECO:0000256" key="4">
    <source>
        <dbReference type="ARBA" id="ARBA00022816"/>
    </source>
</evidence>
<keyword evidence="8" id="KW-0539">Nucleus</keyword>
<evidence type="ECO:0000256" key="3">
    <source>
        <dbReference type="ARBA" id="ARBA00022448"/>
    </source>
</evidence>
<dbReference type="PANTHER" id="PTHR12960">
    <property type="entry name" value="GLE-1-RELATED"/>
    <property type="match status" value="1"/>
</dbReference>
<dbReference type="GO" id="GO:0015031">
    <property type="term" value="P:protein transport"/>
    <property type="evidence" value="ECO:0007669"/>
    <property type="project" value="UniProtKB-KW"/>
</dbReference>
<dbReference type="EMBL" id="MU839000">
    <property type="protein sequence ID" value="KAK1770283.1"/>
    <property type="molecule type" value="Genomic_DNA"/>
</dbReference>
<accession>A0AAJ0C792</accession>
<dbReference type="RefSeq" id="XP_060286496.1">
    <property type="nucleotide sequence ID" value="XM_060423093.1"/>
</dbReference>
<evidence type="ECO:0000256" key="8">
    <source>
        <dbReference type="ARBA" id="ARBA00023242"/>
    </source>
</evidence>
<evidence type="ECO:0000313" key="14">
    <source>
        <dbReference type="Proteomes" id="UP001244011"/>
    </source>
</evidence>
<keyword evidence="6" id="KW-0811">Translocation</keyword>
<evidence type="ECO:0000313" key="13">
    <source>
        <dbReference type="EMBL" id="KAK1770283.1"/>
    </source>
</evidence>
<evidence type="ECO:0000256" key="9">
    <source>
        <dbReference type="ARBA" id="ARBA00026227"/>
    </source>
</evidence>
<comment type="caution">
    <text evidence="13">The sequence shown here is derived from an EMBL/GenBank/DDBJ whole genome shotgun (WGS) entry which is preliminary data.</text>
</comment>
<keyword evidence="11" id="KW-0175">Coiled coil</keyword>
<reference evidence="13" key="1">
    <citation type="submission" date="2023-06" db="EMBL/GenBank/DDBJ databases">
        <title>Genome-scale phylogeny and comparative genomics of the fungal order Sordariales.</title>
        <authorList>
            <consortium name="Lawrence Berkeley National Laboratory"/>
            <person name="Hensen N."/>
            <person name="Bonometti L."/>
            <person name="Westerberg I."/>
            <person name="Brannstrom I.O."/>
            <person name="Guillou S."/>
            <person name="Cros-Aarteil S."/>
            <person name="Calhoun S."/>
            <person name="Haridas S."/>
            <person name="Kuo A."/>
            <person name="Mondo S."/>
            <person name="Pangilinan J."/>
            <person name="Riley R."/>
            <person name="Labutti K."/>
            <person name="Andreopoulos B."/>
            <person name="Lipzen A."/>
            <person name="Chen C."/>
            <person name="Yanf M."/>
            <person name="Daum C."/>
            <person name="Ng V."/>
            <person name="Clum A."/>
            <person name="Steindorff A."/>
            <person name="Ohm R."/>
            <person name="Martin F."/>
            <person name="Silar P."/>
            <person name="Natvig D."/>
            <person name="Lalanne C."/>
            <person name="Gautier V."/>
            <person name="Ament-Velasquez S.L."/>
            <person name="Kruys A."/>
            <person name="Hutchinson M.I."/>
            <person name="Powell A.J."/>
            <person name="Barry K."/>
            <person name="Miller A.N."/>
            <person name="Grigoriev I.V."/>
            <person name="Debuchy R."/>
            <person name="Gladieux P."/>
            <person name="Thoren M.H."/>
            <person name="Johannesson H."/>
        </authorList>
    </citation>
    <scope>NUCLEOTIDE SEQUENCE</scope>
    <source>
        <strain evidence="13">8032-3</strain>
    </source>
</reference>
<dbReference type="GO" id="GO:0005543">
    <property type="term" value="F:phospholipid binding"/>
    <property type="evidence" value="ECO:0007669"/>
    <property type="project" value="TreeGrafter"/>
</dbReference>
<evidence type="ECO:0000256" key="10">
    <source>
        <dbReference type="ARBA" id="ARBA00029983"/>
    </source>
</evidence>
<evidence type="ECO:0000256" key="5">
    <source>
        <dbReference type="ARBA" id="ARBA00022927"/>
    </source>
</evidence>
<protein>
    <recommendedName>
        <fullName evidence="9">mRNA export factor GLE1</fullName>
    </recommendedName>
    <alternativeName>
        <fullName evidence="10">Nucleoporin GLE1</fullName>
    </alternativeName>
</protein>
<dbReference type="InterPro" id="IPR038506">
    <property type="entry name" value="GLE1-like_sf"/>
</dbReference>
<feature type="coiled-coil region" evidence="11">
    <location>
        <begin position="39"/>
        <end position="99"/>
    </location>
</feature>
<dbReference type="AlphaFoldDB" id="A0AAJ0C792"/>
<feature type="compositionally biased region" description="Low complexity" evidence="12">
    <location>
        <begin position="184"/>
        <end position="200"/>
    </location>
</feature>
<evidence type="ECO:0000256" key="1">
    <source>
        <dbReference type="ARBA" id="ARBA00004567"/>
    </source>
</evidence>
<sequence length="545" mass="59633">MAGSSPARRSYQWSSPQQSVLSDILYEDRNSEARHKLLLETAKREHERVRAEAERIYKEHVQKEERNRLLEAKRNEEERIRLEEQIAADRLRLQALKAKKVTIPPLPEPQPDPAPRAAPPAQSASAKTSTASPATHGTVAKNSPLAQPPSLLGGAGSQEPATQNPFSSTKPNPFAPRAAPPASPGAQQPSSQPSAAKSNPFAPAQSAPQTNGTATSQVTRTPATSDAIQQADRYVVIHRTLKQLRKSMDQQIGMNPALKSRMGDMRREVRKTVGQLTTGTGVNRQQIIRLVNLLKEAMANSARSQLIDASLFVVDPRDPVDGAQHNEPQLPSLFLYLLNIFAKAAISQFISEGGAKPDTADPIGIVVADIFSNPDFHWRGKSLIDILLAKYRVCCPVLFGYRGSEKTEQGRQRLGWMREGGVWVGDQQHMDRMTGLGAGFAAISLRNFGKSKKQNPYPPTNYWTAMARIVNTPPAEISNTQGVVLKAMIQNFEKKFLDAYGNAAIAALRLALIAFPAKAPVKTAAINSLHVLAQMLERDTGLKLE</sequence>
<evidence type="ECO:0000256" key="12">
    <source>
        <dbReference type="SAM" id="MobiDB-lite"/>
    </source>
</evidence>
<keyword evidence="14" id="KW-1185">Reference proteome</keyword>
<keyword evidence="5" id="KW-0653">Protein transport</keyword>
<comment type="similarity">
    <text evidence="2">Belongs to the GLE1 family.</text>
</comment>
<feature type="compositionally biased region" description="Pro residues" evidence="12">
    <location>
        <begin position="104"/>
        <end position="118"/>
    </location>
</feature>
<dbReference type="GO" id="GO:0005737">
    <property type="term" value="C:cytoplasm"/>
    <property type="evidence" value="ECO:0007669"/>
    <property type="project" value="TreeGrafter"/>
</dbReference>
<evidence type="ECO:0000256" key="7">
    <source>
        <dbReference type="ARBA" id="ARBA00023132"/>
    </source>
</evidence>
<dbReference type="GO" id="GO:0016973">
    <property type="term" value="P:poly(A)+ mRNA export from nucleus"/>
    <property type="evidence" value="ECO:0007669"/>
    <property type="project" value="InterPro"/>
</dbReference>
<feature type="compositionally biased region" description="Polar residues" evidence="12">
    <location>
        <begin position="159"/>
        <end position="170"/>
    </location>
</feature>
<dbReference type="GO" id="GO:0044614">
    <property type="term" value="C:nuclear pore cytoplasmic filaments"/>
    <property type="evidence" value="ECO:0007669"/>
    <property type="project" value="TreeGrafter"/>
</dbReference>
<feature type="compositionally biased region" description="Low complexity" evidence="12">
    <location>
        <begin position="119"/>
        <end position="135"/>
    </location>
</feature>
<comment type="subcellular location">
    <subcellularLocation>
        <location evidence="1">Nucleus</location>
        <location evidence="1">Nuclear pore complex</location>
    </subcellularLocation>
</comment>
<keyword evidence="4" id="KW-0509">mRNA transport</keyword>
<keyword evidence="7" id="KW-0906">Nuclear pore complex</keyword>
<organism evidence="13 14">
    <name type="scientific">Phialemonium atrogriseum</name>
    <dbReference type="NCBI Taxonomy" id="1093897"/>
    <lineage>
        <taxon>Eukaryota</taxon>
        <taxon>Fungi</taxon>
        <taxon>Dikarya</taxon>
        <taxon>Ascomycota</taxon>
        <taxon>Pezizomycotina</taxon>
        <taxon>Sordariomycetes</taxon>
        <taxon>Sordariomycetidae</taxon>
        <taxon>Cephalothecales</taxon>
        <taxon>Cephalothecaceae</taxon>
        <taxon>Phialemonium</taxon>
    </lineage>
</organism>
<feature type="region of interest" description="Disordered" evidence="12">
    <location>
        <begin position="100"/>
        <end position="226"/>
    </location>
</feature>
<feature type="compositionally biased region" description="Polar residues" evidence="12">
    <location>
        <begin position="206"/>
        <end position="226"/>
    </location>
</feature>
<dbReference type="InterPro" id="IPR012476">
    <property type="entry name" value="GLE1"/>
</dbReference>
<dbReference type="PANTHER" id="PTHR12960:SF0">
    <property type="entry name" value="MRNA EXPORT FACTOR GLE1"/>
    <property type="match status" value="1"/>
</dbReference>